<dbReference type="Gene3D" id="2.170.130.10">
    <property type="entry name" value="TonB-dependent receptor, plug domain"/>
    <property type="match status" value="1"/>
</dbReference>
<keyword evidence="7 16" id="KW-0732">Signal</keyword>
<evidence type="ECO:0000313" key="20">
    <source>
        <dbReference type="Proteomes" id="UP000603141"/>
    </source>
</evidence>
<evidence type="ECO:0000259" key="18">
    <source>
        <dbReference type="Pfam" id="PF07715"/>
    </source>
</evidence>
<dbReference type="Pfam" id="PF00593">
    <property type="entry name" value="TonB_dep_Rec_b-barrel"/>
    <property type="match status" value="1"/>
</dbReference>
<dbReference type="PROSITE" id="PS51257">
    <property type="entry name" value="PROKAR_LIPOPROTEIN"/>
    <property type="match status" value="1"/>
</dbReference>
<reference evidence="19" key="1">
    <citation type="submission" date="2021-01" db="EMBL/GenBank/DDBJ databases">
        <title>Modified the classification status of verrucomicrobia.</title>
        <authorList>
            <person name="Feng X."/>
        </authorList>
    </citation>
    <scope>NUCLEOTIDE SEQUENCE</scope>
    <source>
        <strain evidence="19">KCTC 22041</strain>
    </source>
</reference>
<dbReference type="InterPro" id="IPR010105">
    <property type="entry name" value="TonB_sidphr_rcpt"/>
</dbReference>
<keyword evidence="6 14" id="KW-0812">Transmembrane</keyword>
<dbReference type="InterPro" id="IPR039426">
    <property type="entry name" value="TonB-dep_rcpt-like"/>
</dbReference>
<dbReference type="InterPro" id="IPR037066">
    <property type="entry name" value="Plug_dom_sf"/>
</dbReference>
<keyword evidence="8" id="KW-0408">Iron</keyword>
<evidence type="ECO:0000256" key="11">
    <source>
        <dbReference type="ARBA" id="ARBA00023136"/>
    </source>
</evidence>
<evidence type="ECO:0000256" key="7">
    <source>
        <dbReference type="ARBA" id="ARBA00022729"/>
    </source>
</evidence>
<evidence type="ECO:0000256" key="2">
    <source>
        <dbReference type="ARBA" id="ARBA00009810"/>
    </source>
</evidence>
<evidence type="ECO:0000259" key="17">
    <source>
        <dbReference type="Pfam" id="PF00593"/>
    </source>
</evidence>
<evidence type="ECO:0000256" key="3">
    <source>
        <dbReference type="ARBA" id="ARBA00022448"/>
    </source>
</evidence>
<feature type="domain" description="TonB-dependent receptor-like beta-barrel" evidence="17">
    <location>
        <begin position="242"/>
        <end position="680"/>
    </location>
</feature>
<accession>A0A934VWA5</accession>
<dbReference type="NCBIfam" id="TIGR01783">
    <property type="entry name" value="TonB-siderophor"/>
    <property type="match status" value="1"/>
</dbReference>
<dbReference type="RefSeq" id="WP_200270860.1">
    <property type="nucleotide sequence ID" value="NZ_JAENIJ010000017.1"/>
</dbReference>
<organism evidence="19 20">
    <name type="scientific">Luteolibacter pohnpeiensis</name>
    <dbReference type="NCBI Taxonomy" id="454153"/>
    <lineage>
        <taxon>Bacteria</taxon>
        <taxon>Pseudomonadati</taxon>
        <taxon>Verrucomicrobiota</taxon>
        <taxon>Verrucomicrobiia</taxon>
        <taxon>Verrucomicrobiales</taxon>
        <taxon>Verrucomicrobiaceae</taxon>
        <taxon>Luteolibacter</taxon>
    </lineage>
</organism>
<gene>
    <name evidence="19" type="ORF">JIN85_11705</name>
</gene>
<dbReference type="GO" id="GO:0009279">
    <property type="term" value="C:cell outer membrane"/>
    <property type="evidence" value="ECO:0007669"/>
    <property type="project" value="UniProtKB-SubCell"/>
</dbReference>
<evidence type="ECO:0000256" key="10">
    <source>
        <dbReference type="ARBA" id="ARBA00023077"/>
    </source>
</evidence>
<evidence type="ECO:0000256" key="8">
    <source>
        <dbReference type="ARBA" id="ARBA00023004"/>
    </source>
</evidence>
<feature type="signal peptide" evidence="16">
    <location>
        <begin position="1"/>
        <end position="19"/>
    </location>
</feature>
<dbReference type="Proteomes" id="UP000603141">
    <property type="component" value="Unassembled WGS sequence"/>
</dbReference>
<keyword evidence="4 14" id="KW-1134">Transmembrane beta strand</keyword>
<dbReference type="SUPFAM" id="SSF56935">
    <property type="entry name" value="Porins"/>
    <property type="match status" value="1"/>
</dbReference>
<evidence type="ECO:0000256" key="13">
    <source>
        <dbReference type="ARBA" id="ARBA00023237"/>
    </source>
</evidence>
<dbReference type="Gene3D" id="2.40.170.20">
    <property type="entry name" value="TonB-dependent receptor, beta-barrel domain"/>
    <property type="match status" value="1"/>
</dbReference>
<dbReference type="InterPro" id="IPR036942">
    <property type="entry name" value="Beta-barrel_TonB_sf"/>
</dbReference>
<evidence type="ECO:0000313" key="19">
    <source>
        <dbReference type="EMBL" id="MBK1883085.1"/>
    </source>
</evidence>
<sequence>MKPKTRQILSFRSLKPSLAAVVGGVGSCLLIQTGGAQEVSSPDALKTLVVTAEKQDESYPVKEASTATRSDTPIAKTPVSVQVIPRSVFVDQGVFRLKDVYRNVSGVSAVKTEGLGIQFENSMIRGFSQLASLDGVNLYTMAPMNLAGVSRVEVLKGPASSLYGAIEPGGLINVMPQVATATQKNEVYAEYGSYDYYQAGFVMNSPIGDDAALRIAGDYQDQESFRDFLHNQSTFFSPSFTWNISPQTRLTTWLWYQDLERPHDNGVVFTSDGKPTGSIYRNLAGFGHTTQDIEDFVYSLQLEHDLNQDLTLRGKVLVHNFEAENDAIRWSPGSVSGTVNNYLDASEFDNWQYNFLVDGIYKFDVGPTKHQFIAGIQGDVNDYNYHRVTAALPVIDATNPVYPTGPYNFVEGYADQKTLTKSLGGYIQEQMDALDDRLHVLLGGRVDYIDQFYRRFSDGREFNQYDTGYTGRFGVAYDLTPWLTTYTNVCRSFNPNTAGGSLDYNGNSIDPTTGLQYEAGVKLSLLDDRLAITSSVYQITKDNVPVSDPDHTGFSVNGGELRSQGFELDMLGQLTRNLQLIASYSYTDTEVLDSSSLPVGARFAGVPLQSGSLWLKYDFTSGPLENFGVGAGIFAVSSRPVDNNNTFDLAGYARFDTAMWYRRNLNDGKQLKLQLNVLNLFDTEYYESAFSTASVQPGTPCAAYVKCSLTF</sequence>
<keyword evidence="9" id="KW-0406">Ion transport</keyword>
<evidence type="ECO:0000256" key="15">
    <source>
        <dbReference type="RuleBase" id="RU003357"/>
    </source>
</evidence>
<keyword evidence="3 14" id="KW-0813">Transport</keyword>
<dbReference type="InterPro" id="IPR000531">
    <property type="entry name" value="Beta-barrel_TonB"/>
</dbReference>
<name>A0A934VWA5_9BACT</name>
<feature type="domain" description="TonB-dependent receptor plug" evidence="18">
    <location>
        <begin position="75"/>
        <end position="170"/>
    </location>
</feature>
<dbReference type="AlphaFoldDB" id="A0A934VWA5"/>
<proteinExistence type="inferred from homology"/>
<protein>
    <submittedName>
        <fullName evidence="19">TonB-dependent siderophore receptor</fullName>
    </submittedName>
</protein>
<evidence type="ECO:0000256" key="9">
    <source>
        <dbReference type="ARBA" id="ARBA00023065"/>
    </source>
</evidence>
<evidence type="ECO:0000256" key="4">
    <source>
        <dbReference type="ARBA" id="ARBA00022452"/>
    </source>
</evidence>
<keyword evidence="10 15" id="KW-0798">TonB box</keyword>
<keyword evidence="13 14" id="KW-0998">Cell outer membrane</keyword>
<evidence type="ECO:0000256" key="1">
    <source>
        <dbReference type="ARBA" id="ARBA00004571"/>
    </source>
</evidence>
<evidence type="ECO:0000256" key="12">
    <source>
        <dbReference type="ARBA" id="ARBA00023170"/>
    </source>
</evidence>
<evidence type="ECO:0000256" key="14">
    <source>
        <dbReference type="PROSITE-ProRule" id="PRU01360"/>
    </source>
</evidence>
<evidence type="ECO:0000256" key="16">
    <source>
        <dbReference type="SAM" id="SignalP"/>
    </source>
</evidence>
<keyword evidence="11 14" id="KW-0472">Membrane</keyword>
<dbReference type="InterPro" id="IPR012910">
    <property type="entry name" value="Plug_dom"/>
</dbReference>
<dbReference type="GO" id="GO:0038023">
    <property type="term" value="F:signaling receptor activity"/>
    <property type="evidence" value="ECO:0007669"/>
    <property type="project" value="InterPro"/>
</dbReference>
<dbReference type="PROSITE" id="PS52016">
    <property type="entry name" value="TONB_DEPENDENT_REC_3"/>
    <property type="match status" value="1"/>
</dbReference>
<dbReference type="EMBL" id="JAENIJ010000017">
    <property type="protein sequence ID" value="MBK1883085.1"/>
    <property type="molecule type" value="Genomic_DNA"/>
</dbReference>
<feature type="chain" id="PRO_5038084087" evidence="16">
    <location>
        <begin position="20"/>
        <end position="711"/>
    </location>
</feature>
<dbReference type="Pfam" id="PF07715">
    <property type="entry name" value="Plug"/>
    <property type="match status" value="1"/>
</dbReference>
<comment type="subcellular location">
    <subcellularLocation>
        <location evidence="1 14">Cell outer membrane</location>
        <topology evidence="1 14">Multi-pass membrane protein</topology>
    </subcellularLocation>
</comment>
<dbReference type="GO" id="GO:0015891">
    <property type="term" value="P:siderophore transport"/>
    <property type="evidence" value="ECO:0007669"/>
    <property type="project" value="InterPro"/>
</dbReference>
<dbReference type="CDD" id="cd01347">
    <property type="entry name" value="ligand_gated_channel"/>
    <property type="match status" value="1"/>
</dbReference>
<evidence type="ECO:0000256" key="5">
    <source>
        <dbReference type="ARBA" id="ARBA00022496"/>
    </source>
</evidence>
<dbReference type="GO" id="GO:0015344">
    <property type="term" value="F:siderophore uptake transmembrane transporter activity"/>
    <property type="evidence" value="ECO:0007669"/>
    <property type="project" value="TreeGrafter"/>
</dbReference>
<dbReference type="PANTHER" id="PTHR32552:SF68">
    <property type="entry name" value="FERRICHROME OUTER MEMBRANE TRANSPORTER_PHAGE RECEPTOR"/>
    <property type="match status" value="1"/>
</dbReference>
<comment type="caution">
    <text evidence="19">The sequence shown here is derived from an EMBL/GenBank/DDBJ whole genome shotgun (WGS) entry which is preliminary data.</text>
</comment>
<keyword evidence="12 19" id="KW-0675">Receptor</keyword>
<evidence type="ECO:0000256" key="6">
    <source>
        <dbReference type="ARBA" id="ARBA00022692"/>
    </source>
</evidence>
<comment type="similarity">
    <text evidence="2 14 15">Belongs to the TonB-dependent receptor family.</text>
</comment>
<dbReference type="PANTHER" id="PTHR32552">
    <property type="entry name" value="FERRICHROME IRON RECEPTOR-RELATED"/>
    <property type="match status" value="1"/>
</dbReference>
<keyword evidence="5" id="KW-0410">Iron transport</keyword>
<keyword evidence="20" id="KW-1185">Reference proteome</keyword>